<proteinExistence type="inferred from homology"/>
<sequence>MNSKYTDELVATAKAIVAPGKGILAADESTNTIGARFKKINLENNEENRRAYRELLIGTGSGVNEFIGGIILYEETLYQKMADGRLFTQVLKEQNIQIGIKVDKGVVPIPGTDGETSTQGLDGLAERCKKYYEAGARFAKWRAVLKIDLAKNCPSQLSIIENAHTLARYAAICQENGLVPIVEPEILMDGSHTVEQSAEVTEKVLAAVFKALNDHHILLEGALLKPNMVVNGTDCPTKATSEQIGKFTVRTLQRTVPPALTGVVFLSGGQTEIEATANLNAMNVLPNRPWALSFSYGRALQASVISTWKGDAANVDAARKVYLHRAKCNSLAQLGKYTGEESTGSASESLYVKDYKY</sequence>
<dbReference type="FunFam" id="3.20.20.70:FF:000140">
    <property type="entry name" value="Fructose-bisphosphate aldolase"/>
    <property type="match status" value="1"/>
</dbReference>
<evidence type="ECO:0000256" key="6">
    <source>
        <dbReference type="ARBA" id="ARBA00023239"/>
    </source>
</evidence>
<dbReference type="InterPro" id="IPR013785">
    <property type="entry name" value="Aldolase_TIM"/>
</dbReference>
<accession>A0AAN7U2Y1</accession>
<dbReference type="Proteomes" id="UP001344447">
    <property type="component" value="Unassembled WGS sequence"/>
</dbReference>
<evidence type="ECO:0000256" key="5">
    <source>
        <dbReference type="ARBA" id="ARBA00023152"/>
    </source>
</evidence>
<dbReference type="Gene3D" id="3.20.20.70">
    <property type="entry name" value="Aldolase class I"/>
    <property type="match status" value="1"/>
</dbReference>
<dbReference type="InterPro" id="IPR029768">
    <property type="entry name" value="Aldolase_I_AS"/>
</dbReference>
<comment type="catalytic activity">
    <reaction evidence="1 8">
        <text>beta-D-fructose 1,6-bisphosphate = D-glyceraldehyde 3-phosphate + dihydroxyacetone phosphate</text>
        <dbReference type="Rhea" id="RHEA:14729"/>
        <dbReference type="ChEBI" id="CHEBI:32966"/>
        <dbReference type="ChEBI" id="CHEBI:57642"/>
        <dbReference type="ChEBI" id="CHEBI:59776"/>
        <dbReference type="EC" id="4.1.2.13"/>
    </reaction>
</comment>
<dbReference type="InterPro" id="IPR000741">
    <property type="entry name" value="FBA_I"/>
</dbReference>
<dbReference type="CDD" id="cd00948">
    <property type="entry name" value="FBP_aldolase_I_a"/>
    <property type="match status" value="1"/>
</dbReference>
<evidence type="ECO:0000256" key="1">
    <source>
        <dbReference type="ARBA" id="ARBA00000441"/>
    </source>
</evidence>
<dbReference type="EMBL" id="JAVFKY010000005">
    <property type="protein sequence ID" value="KAK5575778.1"/>
    <property type="molecule type" value="Genomic_DNA"/>
</dbReference>
<protein>
    <recommendedName>
        <fullName evidence="4 8">Fructose-bisphosphate aldolase</fullName>
        <ecNumber evidence="4 8">4.1.2.13</ecNumber>
    </recommendedName>
</protein>
<organism evidence="9 10">
    <name type="scientific">Dictyostelium firmibasis</name>
    <dbReference type="NCBI Taxonomy" id="79012"/>
    <lineage>
        <taxon>Eukaryota</taxon>
        <taxon>Amoebozoa</taxon>
        <taxon>Evosea</taxon>
        <taxon>Eumycetozoa</taxon>
        <taxon>Dictyostelia</taxon>
        <taxon>Dictyosteliales</taxon>
        <taxon>Dictyosteliaceae</taxon>
        <taxon>Dictyostelium</taxon>
    </lineage>
</organism>
<evidence type="ECO:0000256" key="8">
    <source>
        <dbReference type="RuleBase" id="RU003994"/>
    </source>
</evidence>
<keyword evidence="5 8" id="KW-0324">Glycolysis</keyword>
<comment type="caution">
    <text evidence="9">The sequence shown here is derived from an EMBL/GenBank/DDBJ whole genome shotgun (WGS) entry which is preliminary data.</text>
</comment>
<dbReference type="SUPFAM" id="SSF51569">
    <property type="entry name" value="Aldolase"/>
    <property type="match status" value="1"/>
</dbReference>
<dbReference type="AlphaFoldDB" id="A0AAN7U2Y1"/>
<dbReference type="NCBIfam" id="NF033379">
    <property type="entry name" value="FrucBisAld_I"/>
    <property type="match status" value="1"/>
</dbReference>
<evidence type="ECO:0000256" key="7">
    <source>
        <dbReference type="ARBA" id="ARBA00023270"/>
    </source>
</evidence>
<comment type="pathway">
    <text evidence="2">Carbohydrate degradation; glycolysis; D-glyceraldehyde 3-phosphate and glycerone phosphate from D-glucose: step 4/4.</text>
</comment>
<dbReference type="EC" id="4.1.2.13" evidence="4 8"/>
<keyword evidence="7" id="KW-0704">Schiff base</keyword>
<reference evidence="9 10" key="1">
    <citation type="submission" date="2023-11" db="EMBL/GenBank/DDBJ databases">
        <title>Dfirmibasis_genome.</title>
        <authorList>
            <person name="Edelbroek B."/>
            <person name="Kjellin J."/>
            <person name="Jerlstrom-Hultqvist J."/>
            <person name="Soderbom F."/>
        </authorList>
    </citation>
    <scope>NUCLEOTIDE SEQUENCE [LARGE SCALE GENOMIC DNA]</scope>
    <source>
        <strain evidence="9 10">TNS-C-14</strain>
    </source>
</reference>
<dbReference type="GO" id="GO:0004332">
    <property type="term" value="F:fructose-bisphosphate aldolase activity"/>
    <property type="evidence" value="ECO:0007669"/>
    <property type="project" value="UniProtKB-EC"/>
</dbReference>
<dbReference type="PROSITE" id="PS00158">
    <property type="entry name" value="ALDOLASE_CLASS_I"/>
    <property type="match status" value="1"/>
</dbReference>
<comment type="similarity">
    <text evidence="3 8">Belongs to the class I fructose-bisphosphate aldolase family.</text>
</comment>
<keyword evidence="10" id="KW-1185">Reference proteome</keyword>
<dbReference type="Pfam" id="PF00274">
    <property type="entry name" value="Glycolytic"/>
    <property type="match status" value="1"/>
</dbReference>
<keyword evidence="6 8" id="KW-0456">Lyase</keyword>
<evidence type="ECO:0000313" key="9">
    <source>
        <dbReference type="EMBL" id="KAK5575778.1"/>
    </source>
</evidence>
<evidence type="ECO:0000256" key="3">
    <source>
        <dbReference type="ARBA" id="ARBA00010387"/>
    </source>
</evidence>
<dbReference type="GO" id="GO:0006096">
    <property type="term" value="P:glycolytic process"/>
    <property type="evidence" value="ECO:0007669"/>
    <property type="project" value="UniProtKB-KW"/>
</dbReference>
<dbReference type="PANTHER" id="PTHR11627">
    <property type="entry name" value="FRUCTOSE-BISPHOSPHATE ALDOLASE"/>
    <property type="match status" value="1"/>
</dbReference>
<evidence type="ECO:0000256" key="4">
    <source>
        <dbReference type="ARBA" id="ARBA00013068"/>
    </source>
</evidence>
<evidence type="ECO:0000313" key="10">
    <source>
        <dbReference type="Proteomes" id="UP001344447"/>
    </source>
</evidence>
<gene>
    <name evidence="9" type="ORF">RB653_006912</name>
</gene>
<name>A0AAN7U2Y1_9MYCE</name>
<evidence type="ECO:0000256" key="2">
    <source>
        <dbReference type="ARBA" id="ARBA00004714"/>
    </source>
</evidence>